<accession>A0ABV8RDP4</accession>
<dbReference type="InterPro" id="IPR002816">
    <property type="entry name" value="TraB/PrgY/GumN_fam"/>
</dbReference>
<dbReference type="PANTHER" id="PTHR40590:SF1">
    <property type="entry name" value="CYTOPLASMIC PROTEIN"/>
    <property type="match status" value="1"/>
</dbReference>
<feature type="chain" id="PRO_5047185259" evidence="1">
    <location>
        <begin position="20"/>
        <end position="305"/>
    </location>
</feature>
<gene>
    <name evidence="2" type="ORF">ACFOWX_03035</name>
</gene>
<dbReference type="PROSITE" id="PS51257">
    <property type="entry name" value="PROKAR_LIPOPROTEIN"/>
    <property type="match status" value="1"/>
</dbReference>
<feature type="signal peptide" evidence="1">
    <location>
        <begin position="1"/>
        <end position="19"/>
    </location>
</feature>
<evidence type="ECO:0000256" key="1">
    <source>
        <dbReference type="SAM" id="SignalP"/>
    </source>
</evidence>
<dbReference type="Proteomes" id="UP001595887">
    <property type="component" value="Unassembled WGS sequence"/>
</dbReference>
<protein>
    <submittedName>
        <fullName evidence="2">TraB/GumN family protein</fullName>
    </submittedName>
</protein>
<comment type="caution">
    <text evidence="2">The sequence shown here is derived from an EMBL/GenBank/DDBJ whole genome shotgun (WGS) entry which is preliminary data.</text>
</comment>
<dbReference type="RefSeq" id="WP_381421177.1">
    <property type="nucleotide sequence ID" value="NZ_JBHSDH010000011.1"/>
</dbReference>
<dbReference type="Pfam" id="PF01963">
    <property type="entry name" value="TraB_PrgY_gumN"/>
    <property type="match status" value="1"/>
</dbReference>
<sequence length="305" mass="32814">MFIKPVMRYFWLISLLLLAACSRQDDPPPVTAPADGKPALWKVTSNKPGAGSAYIFGTVHALPAGTDWQGPALDRAIDDSLSLVTEVTGLDDKQTSAAIFAHMGITRGLPPLDKRVSADLADELDKAAGKIAAPAHAMNAMETWAAALTIASSMSSGLGLNSASGVEAILQMRFKAMDRPHSGLETITQQFGYFDTLPESEQRLMLSAILRDYDDARADMQLLLDRWMRGDVDALLEGTETGIMASPRLRAVLLDNRNRNWAEQAATMIDAGRRPFIAVGAAHVAGQGGLPALLSAKGYRVERIQ</sequence>
<dbReference type="PANTHER" id="PTHR40590">
    <property type="entry name" value="CYTOPLASMIC PROTEIN-RELATED"/>
    <property type="match status" value="1"/>
</dbReference>
<proteinExistence type="predicted"/>
<evidence type="ECO:0000313" key="3">
    <source>
        <dbReference type="Proteomes" id="UP001595887"/>
    </source>
</evidence>
<name>A0ABV8RDP4_9SPHN</name>
<keyword evidence="3" id="KW-1185">Reference proteome</keyword>
<evidence type="ECO:0000313" key="2">
    <source>
        <dbReference type="EMBL" id="MFC4291384.1"/>
    </source>
</evidence>
<keyword evidence="1" id="KW-0732">Signal</keyword>
<dbReference type="CDD" id="cd14789">
    <property type="entry name" value="Tiki"/>
    <property type="match status" value="1"/>
</dbReference>
<organism evidence="2 3">
    <name type="scientific">Sphingorhabdus arenilitoris</name>
    <dbReference type="NCBI Taxonomy" id="1490041"/>
    <lineage>
        <taxon>Bacteria</taxon>
        <taxon>Pseudomonadati</taxon>
        <taxon>Pseudomonadota</taxon>
        <taxon>Alphaproteobacteria</taxon>
        <taxon>Sphingomonadales</taxon>
        <taxon>Sphingomonadaceae</taxon>
        <taxon>Sphingorhabdus</taxon>
    </lineage>
</organism>
<reference evidence="3" key="1">
    <citation type="journal article" date="2019" name="Int. J. Syst. Evol. Microbiol.">
        <title>The Global Catalogue of Microorganisms (GCM) 10K type strain sequencing project: providing services to taxonomists for standard genome sequencing and annotation.</title>
        <authorList>
            <consortium name="The Broad Institute Genomics Platform"/>
            <consortium name="The Broad Institute Genome Sequencing Center for Infectious Disease"/>
            <person name="Wu L."/>
            <person name="Ma J."/>
        </authorList>
    </citation>
    <scope>NUCLEOTIDE SEQUENCE [LARGE SCALE GENOMIC DNA]</scope>
    <source>
        <strain evidence="3">CECT 8531</strain>
    </source>
</reference>
<dbReference type="InterPro" id="IPR047111">
    <property type="entry name" value="YbaP-like"/>
</dbReference>
<dbReference type="EMBL" id="JBHSDH010000011">
    <property type="protein sequence ID" value="MFC4291384.1"/>
    <property type="molecule type" value="Genomic_DNA"/>
</dbReference>